<dbReference type="SUPFAM" id="SSF57701">
    <property type="entry name" value="Zn2/Cys6 DNA-binding domain"/>
    <property type="match status" value="1"/>
</dbReference>
<dbReference type="OrthoDB" id="5419315at2759"/>
<dbReference type="STRING" id="1314674.A0A0D7BFW7"/>
<protein>
    <recommendedName>
        <fullName evidence="4">Zn(2)-C6 fungal-type domain-containing protein</fullName>
    </recommendedName>
</protein>
<dbReference type="Proteomes" id="UP000054007">
    <property type="component" value="Unassembled WGS sequence"/>
</dbReference>
<dbReference type="PANTHER" id="PTHR37534:SF46">
    <property type="entry name" value="ZN(II)2CYS6 TRANSCRIPTION FACTOR (EUROFUNG)"/>
    <property type="match status" value="1"/>
</dbReference>
<keyword evidence="6" id="KW-1185">Reference proteome</keyword>
<evidence type="ECO:0000256" key="2">
    <source>
        <dbReference type="ARBA" id="ARBA00023242"/>
    </source>
</evidence>
<dbReference type="PANTHER" id="PTHR37534">
    <property type="entry name" value="TRANSCRIPTIONAL ACTIVATOR PROTEIN UGA3"/>
    <property type="match status" value="1"/>
</dbReference>
<dbReference type="GO" id="GO:0000981">
    <property type="term" value="F:DNA-binding transcription factor activity, RNA polymerase II-specific"/>
    <property type="evidence" value="ECO:0007669"/>
    <property type="project" value="InterPro"/>
</dbReference>
<dbReference type="PROSITE" id="PS50048">
    <property type="entry name" value="ZN2_CY6_FUNGAL_2"/>
    <property type="match status" value="1"/>
</dbReference>
<feature type="domain" description="Zn(2)-C6 fungal-type" evidence="4">
    <location>
        <begin position="75"/>
        <end position="105"/>
    </location>
</feature>
<dbReference type="AlphaFoldDB" id="A0A0D7BFW7"/>
<feature type="region of interest" description="Disordered" evidence="3">
    <location>
        <begin position="144"/>
        <end position="181"/>
    </location>
</feature>
<dbReference type="GO" id="GO:0005634">
    <property type="term" value="C:nucleus"/>
    <property type="evidence" value="ECO:0007669"/>
    <property type="project" value="UniProtKB-SubCell"/>
</dbReference>
<dbReference type="PROSITE" id="PS00463">
    <property type="entry name" value="ZN2_CY6_FUNGAL_1"/>
    <property type="match status" value="1"/>
</dbReference>
<feature type="compositionally biased region" description="Low complexity" evidence="3">
    <location>
        <begin position="8"/>
        <end position="31"/>
    </location>
</feature>
<dbReference type="Pfam" id="PF00172">
    <property type="entry name" value="Zn_clus"/>
    <property type="match status" value="1"/>
</dbReference>
<accession>A0A0D7BFW7</accession>
<organism evidence="5 6">
    <name type="scientific">Cylindrobasidium torrendii FP15055 ss-10</name>
    <dbReference type="NCBI Taxonomy" id="1314674"/>
    <lineage>
        <taxon>Eukaryota</taxon>
        <taxon>Fungi</taxon>
        <taxon>Dikarya</taxon>
        <taxon>Basidiomycota</taxon>
        <taxon>Agaricomycotina</taxon>
        <taxon>Agaricomycetes</taxon>
        <taxon>Agaricomycetidae</taxon>
        <taxon>Agaricales</taxon>
        <taxon>Marasmiineae</taxon>
        <taxon>Physalacriaceae</taxon>
        <taxon>Cylindrobasidium</taxon>
    </lineage>
</organism>
<name>A0A0D7BFW7_9AGAR</name>
<feature type="region of interest" description="Disordered" evidence="3">
    <location>
        <begin position="1"/>
        <end position="73"/>
    </location>
</feature>
<gene>
    <name evidence="5" type="ORF">CYLTODRAFT_421025</name>
</gene>
<evidence type="ECO:0000313" key="5">
    <source>
        <dbReference type="EMBL" id="KIY69100.1"/>
    </source>
</evidence>
<dbReference type="InterPro" id="IPR036864">
    <property type="entry name" value="Zn2-C6_fun-type_DNA-bd_sf"/>
</dbReference>
<evidence type="ECO:0000256" key="1">
    <source>
        <dbReference type="ARBA" id="ARBA00004123"/>
    </source>
</evidence>
<reference evidence="5 6" key="1">
    <citation type="journal article" date="2015" name="Fungal Genet. Biol.">
        <title>Evolution of novel wood decay mechanisms in Agaricales revealed by the genome sequences of Fistulina hepatica and Cylindrobasidium torrendii.</title>
        <authorList>
            <person name="Floudas D."/>
            <person name="Held B.W."/>
            <person name="Riley R."/>
            <person name="Nagy L.G."/>
            <person name="Koehler G."/>
            <person name="Ransdell A.S."/>
            <person name="Younus H."/>
            <person name="Chow J."/>
            <person name="Chiniquy J."/>
            <person name="Lipzen A."/>
            <person name="Tritt A."/>
            <person name="Sun H."/>
            <person name="Haridas S."/>
            <person name="LaButti K."/>
            <person name="Ohm R.A."/>
            <person name="Kues U."/>
            <person name="Blanchette R.A."/>
            <person name="Grigoriev I.V."/>
            <person name="Minto R.E."/>
            <person name="Hibbett D.S."/>
        </authorList>
    </citation>
    <scope>NUCLEOTIDE SEQUENCE [LARGE SCALE GENOMIC DNA]</scope>
    <source>
        <strain evidence="5 6">FP15055 ss-10</strain>
    </source>
</reference>
<dbReference type="Pfam" id="PF11951">
    <property type="entry name" value="Fungal_trans_2"/>
    <property type="match status" value="1"/>
</dbReference>
<evidence type="ECO:0000256" key="3">
    <source>
        <dbReference type="SAM" id="MobiDB-lite"/>
    </source>
</evidence>
<dbReference type="GO" id="GO:0008270">
    <property type="term" value="F:zinc ion binding"/>
    <property type="evidence" value="ECO:0007669"/>
    <property type="project" value="InterPro"/>
</dbReference>
<proteinExistence type="predicted"/>
<keyword evidence="2" id="KW-0539">Nucleus</keyword>
<evidence type="ECO:0000313" key="6">
    <source>
        <dbReference type="Proteomes" id="UP000054007"/>
    </source>
</evidence>
<feature type="compositionally biased region" description="Polar residues" evidence="3">
    <location>
        <begin position="46"/>
        <end position="62"/>
    </location>
</feature>
<evidence type="ECO:0000259" key="4">
    <source>
        <dbReference type="PROSITE" id="PS50048"/>
    </source>
</evidence>
<dbReference type="InterPro" id="IPR021858">
    <property type="entry name" value="Fun_TF"/>
</dbReference>
<sequence>MNPTATIAFPPSGSGTSSPSSISSAAGSPRSLPTSMVPAAPRRTSPALSSTSSEGTRTSAQAATIRRNGSAGKGGCWTCRLRRKKCDEQREGDTCLTCKRLTIECLGWGAKRPDWMRDKQAVEAYKADIKAKLTRAGLIRGQPRTTIAAARASERRSPNRATGGSRPRPRVERSHSDLGGNLGMPSMATGISPLDFKFFDPATSFDSLPNEYHLQGASYSDPNLSSMDFGGSLFPYVPQSSSINSEPGLDMDSMDLFATGHESDGFDFNVRPPSPVTHIPLLAGQTSIQEEHVRYFFENVRTTVYRLGGHALTNATYSIIVQDPRGALTNAVCAISSLHFTRMRVAQGLEAPDPHPEHSTAQSFHDEACFQISSSKQAKGCYDEGDVIAALHLISYGQLAGNGADYDAFLSIALDWISQTGLPTDDNPKLTLFNTTPNRQLAVKLTMWLDIFSSFSSSRMPRYVGLYKRLLADDSVFWGLHDASLGAGIGMDAVIGCPDEALLCLVQVSALAHWKMSEQRKGTLSVRDLLRRADDLEQSLRNRKSSLSPEVHLMAPLQRIMGPEGAASPSHEQRGLVGDIFRETALLYLHTVINDMRPGAPEISAGVMNVMRLLQNLAPSEFDRNLTFPICLAGCMSDESTQRDMLKARLQAQNDTIGNLLRTRAVMEAVWQSRDTRGCAVDWKNTLRERCTNLLLI</sequence>
<dbReference type="EMBL" id="KN880490">
    <property type="protein sequence ID" value="KIY69100.1"/>
    <property type="molecule type" value="Genomic_DNA"/>
</dbReference>
<dbReference type="CDD" id="cd00067">
    <property type="entry name" value="GAL4"/>
    <property type="match status" value="1"/>
</dbReference>
<dbReference type="InterPro" id="IPR001138">
    <property type="entry name" value="Zn2Cys6_DnaBD"/>
</dbReference>
<comment type="subcellular location">
    <subcellularLocation>
        <location evidence="1">Nucleus</location>
    </subcellularLocation>
</comment>